<dbReference type="InterPro" id="IPR014756">
    <property type="entry name" value="Ig_E-set"/>
</dbReference>
<dbReference type="Gene3D" id="2.60.40.10">
    <property type="entry name" value="Immunoglobulins"/>
    <property type="match status" value="1"/>
</dbReference>
<organism evidence="3 4">
    <name type="scientific">Winogradskyella jejuensis</name>
    <dbReference type="NCBI Taxonomy" id="1089305"/>
    <lineage>
        <taxon>Bacteria</taxon>
        <taxon>Pseudomonadati</taxon>
        <taxon>Bacteroidota</taxon>
        <taxon>Flavobacteriia</taxon>
        <taxon>Flavobacteriales</taxon>
        <taxon>Flavobacteriaceae</taxon>
        <taxon>Winogradskyella</taxon>
    </lineage>
</organism>
<dbReference type="Proteomes" id="UP000184522">
    <property type="component" value="Unassembled WGS sequence"/>
</dbReference>
<reference evidence="4" key="1">
    <citation type="submission" date="2016-11" db="EMBL/GenBank/DDBJ databases">
        <authorList>
            <person name="Varghese N."/>
            <person name="Submissions S."/>
        </authorList>
    </citation>
    <scope>NUCLEOTIDE SEQUENCE [LARGE SCALE GENOMIC DNA]</scope>
    <source>
        <strain evidence="4">DSM 25330</strain>
    </source>
</reference>
<feature type="domain" description="Type 9 secretion system plug protein N-terminal" evidence="2">
    <location>
        <begin position="31"/>
        <end position="153"/>
    </location>
</feature>
<evidence type="ECO:0000259" key="2">
    <source>
        <dbReference type="Pfam" id="PF17116"/>
    </source>
</evidence>
<name>A0A1M5L6K1_9FLAO</name>
<dbReference type="Pfam" id="PF17116">
    <property type="entry name" value="T9SS_plug_1st"/>
    <property type="match status" value="1"/>
</dbReference>
<dbReference type="InterPro" id="IPR013783">
    <property type="entry name" value="Ig-like_fold"/>
</dbReference>
<evidence type="ECO:0000313" key="4">
    <source>
        <dbReference type="Proteomes" id="UP000184522"/>
    </source>
</evidence>
<dbReference type="STRING" id="1089305.SAMN05444148_0540"/>
<protein>
    <recommendedName>
        <fullName evidence="2">Type 9 secretion system plug protein N-terminal domain-containing protein</fullName>
    </recommendedName>
</protein>
<keyword evidence="1" id="KW-0732">Signal</keyword>
<dbReference type="SUPFAM" id="SSF81296">
    <property type="entry name" value="E set domains"/>
    <property type="match status" value="1"/>
</dbReference>
<proteinExistence type="predicted"/>
<dbReference type="OrthoDB" id="1522602at2"/>
<accession>A0A1M5L6K1</accession>
<dbReference type="AlphaFoldDB" id="A0A1M5L6K1"/>
<dbReference type="InterPro" id="IPR031345">
    <property type="entry name" value="T9SS_Plug_N"/>
</dbReference>
<dbReference type="RefSeq" id="WP_073082665.1">
    <property type="nucleotide sequence ID" value="NZ_FQWS01000001.1"/>
</dbReference>
<dbReference type="EMBL" id="FQWS01000001">
    <property type="protein sequence ID" value="SHG60648.1"/>
    <property type="molecule type" value="Genomic_DNA"/>
</dbReference>
<sequence>MIKKSLLSIITLAFYFSSFSQAEEILPPDFIKTITFKGSTNQAQLPILRLGEPFTLEFDALTGNEEDFYYKIEHFDFDWKPSLLVKGEYLKGIDNVRIINYLNSENTFQIYSHYDIRIPNQQTRGLLKSGNYMITVYDDYDEVMFSRKFMVVEDIVTVGVQPKRTRNFETINEKQIVNFKINSGSLNLNNPLETIKTLVIQNNNLKTAITNLKPQFATGRELIYRYDKEASFWAGNEYLNFESKNERAANLGVQFIDLKELYHNYLFKQISRKNRPYTWNPDINGNFLINAIDVDNVDVEADYVVTHFTLISEEFPGKDVHVFGNFNNFEVEDMNRMFYNRERGQYECDIKLKQGFYNYKFVTVDLDGTIDEGAISGNFWQTENNYKVLVYYRDLGARFDRLIGYGEANSERITN</sequence>
<keyword evidence="4" id="KW-1185">Reference proteome</keyword>
<feature type="signal peptide" evidence="1">
    <location>
        <begin position="1"/>
        <end position="22"/>
    </location>
</feature>
<feature type="chain" id="PRO_5011979621" description="Type 9 secretion system plug protein N-terminal domain-containing protein" evidence="1">
    <location>
        <begin position="23"/>
        <end position="415"/>
    </location>
</feature>
<evidence type="ECO:0000313" key="3">
    <source>
        <dbReference type="EMBL" id="SHG60648.1"/>
    </source>
</evidence>
<gene>
    <name evidence="3" type="ORF">SAMN05444148_0540</name>
</gene>
<evidence type="ECO:0000256" key="1">
    <source>
        <dbReference type="SAM" id="SignalP"/>
    </source>
</evidence>